<name>A0A0L6UG57_9BASI</name>
<feature type="domain" description="Tet-like 2OG-Fe(II) oxygenase" evidence="1">
    <location>
        <begin position="3"/>
        <end position="85"/>
    </location>
</feature>
<dbReference type="Pfam" id="PF20515">
    <property type="entry name" value="2OG-FeII_Oxy_6"/>
    <property type="match status" value="1"/>
</dbReference>
<dbReference type="EMBL" id="LAVV01011639">
    <property type="protein sequence ID" value="KNZ47539.1"/>
    <property type="molecule type" value="Genomic_DNA"/>
</dbReference>
<dbReference type="Proteomes" id="UP000037035">
    <property type="component" value="Unassembled WGS sequence"/>
</dbReference>
<comment type="caution">
    <text evidence="2">The sequence shown here is derived from an EMBL/GenBank/DDBJ whole genome shotgun (WGS) entry which is preliminary data.</text>
</comment>
<dbReference type="OrthoDB" id="2496844at2759"/>
<accession>A0A0L6UG57</accession>
<protein>
    <recommendedName>
        <fullName evidence="1">Tet-like 2OG-Fe(II) oxygenase domain-containing protein</fullName>
    </recommendedName>
</protein>
<keyword evidence="3" id="KW-1185">Reference proteome</keyword>
<dbReference type="InterPro" id="IPR046798">
    <property type="entry name" value="2OG-FeII_Oxy_6"/>
</dbReference>
<evidence type="ECO:0000313" key="2">
    <source>
        <dbReference type="EMBL" id="KNZ47539.1"/>
    </source>
</evidence>
<reference evidence="2 3" key="1">
    <citation type="submission" date="2015-08" db="EMBL/GenBank/DDBJ databases">
        <title>Next Generation Sequencing and Analysis of the Genome of Puccinia sorghi L Schw, the Causal Agent of Maize Common Rust.</title>
        <authorList>
            <person name="Rochi L."/>
            <person name="Burguener G."/>
            <person name="Darino M."/>
            <person name="Turjanski A."/>
            <person name="Kreff E."/>
            <person name="Dieguez M.J."/>
            <person name="Sacco F."/>
        </authorList>
    </citation>
    <scope>NUCLEOTIDE SEQUENCE [LARGE SCALE GENOMIC DNA]</scope>
    <source>
        <strain evidence="2 3">RO10H11247</strain>
    </source>
</reference>
<evidence type="ECO:0000259" key="1">
    <source>
        <dbReference type="Pfam" id="PF20515"/>
    </source>
</evidence>
<proteinExistence type="predicted"/>
<feature type="non-terminal residue" evidence="2">
    <location>
        <position position="1"/>
    </location>
</feature>
<organism evidence="2 3">
    <name type="scientific">Puccinia sorghi</name>
    <dbReference type="NCBI Taxonomy" id="27349"/>
    <lineage>
        <taxon>Eukaryota</taxon>
        <taxon>Fungi</taxon>
        <taxon>Dikarya</taxon>
        <taxon>Basidiomycota</taxon>
        <taxon>Pucciniomycotina</taxon>
        <taxon>Pucciniomycetes</taxon>
        <taxon>Pucciniales</taxon>
        <taxon>Pucciniaceae</taxon>
        <taxon>Puccinia</taxon>
    </lineage>
</organism>
<gene>
    <name evidence="2" type="ORF">VP01_6328g1</name>
</gene>
<dbReference type="AlphaFoldDB" id="A0A0L6UG57"/>
<sequence length="149" mass="16836">FHNGYFKLQSHVPEQKTFIGKQFYLVSSPLFDEFKKPHNALKAPGLEPNFKEDPGSFNCHLSFTISNLPNKPNKYNDASPFTFFIHDDSGGINFSGFNGIVECAWKATAYFHLTLPSNTPSKSLHTCMGYLSSSPRRLKRCGKKNLLSR</sequence>
<dbReference type="VEuPathDB" id="FungiDB:VP01_6328g1"/>
<evidence type="ECO:0000313" key="3">
    <source>
        <dbReference type="Proteomes" id="UP000037035"/>
    </source>
</evidence>